<reference evidence="3 4" key="2">
    <citation type="submission" date="2018-11" db="EMBL/GenBank/DDBJ databases">
        <authorList>
            <consortium name="Pathogen Informatics"/>
        </authorList>
    </citation>
    <scope>NUCLEOTIDE SEQUENCE [LARGE SCALE GENOMIC DNA]</scope>
</reference>
<keyword evidence="1" id="KW-0812">Transmembrane</keyword>
<dbReference type="InterPro" id="IPR003961">
    <property type="entry name" value="FN3_dom"/>
</dbReference>
<protein>
    <submittedName>
        <fullName evidence="5">Fibronectin type-III domain-containing protein</fullName>
    </submittedName>
</protein>
<dbReference type="Gene3D" id="2.60.40.10">
    <property type="entry name" value="Immunoglobulins"/>
    <property type="match status" value="2"/>
</dbReference>
<dbReference type="Proteomes" id="UP000270296">
    <property type="component" value="Unassembled WGS sequence"/>
</dbReference>
<gene>
    <name evidence="3" type="ORF">SBAD_LOCUS8442</name>
</gene>
<accession>A0A183IXU4</accession>
<feature type="transmembrane region" description="Helical" evidence="1">
    <location>
        <begin position="225"/>
        <end position="252"/>
    </location>
</feature>
<evidence type="ECO:0000259" key="2">
    <source>
        <dbReference type="PROSITE" id="PS50853"/>
    </source>
</evidence>
<dbReference type="InterPro" id="IPR013783">
    <property type="entry name" value="Ig-like_fold"/>
</dbReference>
<dbReference type="InterPro" id="IPR036116">
    <property type="entry name" value="FN3_sf"/>
</dbReference>
<keyword evidence="4" id="KW-1185">Reference proteome</keyword>
<dbReference type="WBParaSite" id="SBAD_0000875201-mRNA-1">
    <property type="protein sequence ID" value="SBAD_0000875201-mRNA-1"/>
    <property type="gene ID" value="SBAD_0000875201"/>
</dbReference>
<evidence type="ECO:0000313" key="5">
    <source>
        <dbReference type="WBParaSite" id="SBAD_0000875201-mRNA-1"/>
    </source>
</evidence>
<dbReference type="PROSITE" id="PS50853">
    <property type="entry name" value="FN3"/>
    <property type="match status" value="1"/>
</dbReference>
<dbReference type="OrthoDB" id="6234674at2759"/>
<name>A0A183IXU4_9BILA</name>
<keyword evidence="1" id="KW-1133">Transmembrane helix</keyword>
<dbReference type="AlphaFoldDB" id="A0A183IXU4"/>
<dbReference type="CDD" id="cd00063">
    <property type="entry name" value="FN3"/>
    <property type="match status" value="2"/>
</dbReference>
<evidence type="ECO:0000313" key="4">
    <source>
        <dbReference type="Proteomes" id="UP000270296"/>
    </source>
</evidence>
<evidence type="ECO:0000313" key="3">
    <source>
        <dbReference type="EMBL" id="VDP17152.1"/>
    </source>
</evidence>
<evidence type="ECO:0000256" key="1">
    <source>
        <dbReference type="SAM" id="Phobius"/>
    </source>
</evidence>
<keyword evidence="1" id="KW-0472">Membrane</keyword>
<sequence>MIQSSPFDVTIEWIPGFDGGHEQFFLVRFWRNSLSELWETLNVSSTTTRYVASHMQPNVAFTFEITPRNKLGAGGTRSVTGRTMDDDHIGTALPTDSSGFTYFPDVDAPIGPIPERPENFRLHFSAGNVVFMWDPPKDLGIPVFYYRLEFRENVRNKTIVAKHDSEMPRFSVFKDRIRSTQLGVNSSYFRHGVPYDFHVRSRSVAAFSNPSNTARLVIPDKMFDVALLAGIFGGLLFLLLFLVIGVTCVKIARFRSRRRSRSNNKDMHWVNSVDCGQNHHQVISSNGSQSKRPNPDESWGFGEIKQSCKIHTVNAEPRNLLISNRLSDSTVLENAGSTFETEPLNNSVKWFGICGLFHICLLLLLHLHMFTQCIVIELISSDYAMLPISQESQVNSSHVDNSEAKLIRSDPQGSAAYLNSTISYRQNRRPYSVDDRTYGCCYHDSATVNQWTD</sequence>
<organism evidence="5">
    <name type="scientific">Soboliphyme baturini</name>
    <dbReference type="NCBI Taxonomy" id="241478"/>
    <lineage>
        <taxon>Eukaryota</taxon>
        <taxon>Metazoa</taxon>
        <taxon>Ecdysozoa</taxon>
        <taxon>Nematoda</taxon>
        <taxon>Enoplea</taxon>
        <taxon>Dorylaimia</taxon>
        <taxon>Dioctophymatida</taxon>
        <taxon>Dioctophymatoidea</taxon>
        <taxon>Soboliphymatidae</taxon>
        <taxon>Soboliphyme</taxon>
    </lineage>
</organism>
<proteinExistence type="predicted"/>
<feature type="domain" description="Fibronectin type-III" evidence="2">
    <location>
        <begin position="1"/>
        <end position="87"/>
    </location>
</feature>
<feature type="transmembrane region" description="Helical" evidence="1">
    <location>
        <begin position="350"/>
        <end position="370"/>
    </location>
</feature>
<dbReference type="EMBL" id="UZAM01011596">
    <property type="protein sequence ID" value="VDP17152.1"/>
    <property type="molecule type" value="Genomic_DNA"/>
</dbReference>
<dbReference type="SUPFAM" id="SSF49265">
    <property type="entry name" value="Fibronectin type III"/>
    <property type="match status" value="1"/>
</dbReference>
<reference evidence="5" key="1">
    <citation type="submission" date="2016-06" db="UniProtKB">
        <authorList>
            <consortium name="WormBaseParasite"/>
        </authorList>
    </citation>
    <scope>IDENTIFICATION</scope>
</reference>